<name>A0A926RUC2_9BACL</name>
<evidence type="ECO:0000313" key="1">
    <source>
        <dbReference type="EMBL" id="MBD1373770.1"/>
    </source>
</evidence>
<protein>
    <submittedName>
        <fullName evidence="1">Uncharacterized protein</fullName>
    </submittedName>
</protein>
<proteinExistence type="predicted"/>
<dbReference type="RefSeq" id="WP_191142765.1">
    <property type="nucleotide sequence ID" value="NZ_JACXAH010000037.1"/>
</dbReference>
<gene>
    <name evidence="1" type="ORF">IC620_15600</name>
</gene>
<accession>A0A926RUC2</accession>
<dbReference type="AlphaFoldDB" id="A0A926RUC2"/>
<evidence type="ECO:0000313" key="2">
    <source>
        <dbReference type="Proteomes" id="UP000661691"/>
    </source>
</evidence>
<organism evidence="1 2">
    <name type="scientific">Polycladospora coralii</name>
    <dbReference type="NCBI Taxonomy" id="2771432"/>
    <lineage>
        <taxon>Bacteria</taxon>
        <taxon>Bacillati</taxon>
        <taxon>Bacillota</taxon>
        <taxon>Bacilli</taxon>
        <taxon>Bacillales</taxon>
        <taxon>Thermoactinomycetaceae</taxon>
        <taxon>Polycladospora</taxon>
    </lineage>
</organism>
<keyword evidence="2" id="KW-1185">Reference proteome</keyword>
<dbReference type="EMBL" id="JACXAH010000037">
    <property type="protein sequence ID" value="MBD1373770.1"/>
    <property type="molecule type" value="Genomic_DNA"/>
</dbReference>
<reference evidence="1" key="1">
    <citation type="submission" date="2020-09" db="EMBL/GenBank/DDBJ databases">
        <title>A novel bacterium of genus Hazenella, isolated from South China Sea.</title>
        <authorList>
            <person name="Huang H."/>
            <person name="Mo K."/>
            <person name="Hu Y."/>
        </authorList>
    </citation>
    <scope>NUCLEOTIDE SEQUENCE</scope>
    <source>
        <strain evidence="1">IB182357</strain>
    </source>
</reference>
<dbReference type="Proteomes" id="UP000661691">
    <property type="component" value="Unassembled WGS sequence"/>
</dbReference>
<comment type="caution">
    <text evidence="1">The sequence shown here is derived from an EMBL/GenBank/DDBJ whole genome shotgun (WGS) entry which is preliminary data.</text>
</comment>
<sequence>MATNPYKSIVHKPVKMLQVGDKIYCSDRLVATITVVLPPLASYGRMFVTDKCGAFFESDLKYKSGLHVVE</sequence>